<keyword evidence="2" id="KW-0732">Signal</keyword>
<dbReference type="Ensembl" id="ENSOMET00000036466.1">
    <property type="protein sequence ID" value="ENSOMEP00000021165.1"/>
    <property type="gene ID" value="ENSOMEG00000000813.1"/>
</dbReference>
<comment type="subcellular location">
    <subcellularLocation>
        <location evidence="1">Membrane</location>
    </subcellularLocation>
</comment>
<evidence type="ECO:0000256" key="2">
    <source>
        <dbReference type="ARBA" id="ARBA00022729"/>
    </source>
</evidence>
<keyword evidence="4" id="KW-1015">Disulfide bond</keyword>
<dbReference type="GeneTree" id="ENSGT00940000169316"/>
<dbReference type="Proteomes" id="UP000261560">
    <property type="component" value="Unplaced"/>
</dbReference>
<dbReference type="PaxDb" id="30732-ENSOMEP00000021165"/>
<dbReference type="GO" id="GO:0050863">
    <property type="term" value="P:regulation of T cell activation"/>
    <property type="evidence" value="ECO:0007669"/>
    <property type="project" value="UniProtKB-ARBA"/>
</dbReference>
<dbReference type="PROSITE" id="PS50835">
    <property type="entry name" value="IG_LIKE"/>
    <property type="match status" value="1"/>
</dbReference>
<dbReference type="SUPFAM" id="SSF48726">
    <property type="entry name" value="Immunoglobulin"/>
    <property type="match status" value="1"/>
</dbReference>
<dbReference type="InterPro" id="IPR003599">
    <property type="entry name" value="Ig_sub"/>
</dbReference>
<keyword evidence="6" id="KW-0393">Immunoglobulin domain</keyword>
<dbReference type="GO" id="GO:0005102">
    <property type="term" value="F:signaling receptor binding"/>
    <property type="evidence" value="ECO:0007669"/>
    <property type="project" value="TreeGrafter"/>
</dbReference>
<reference evidence="8" key="1">
    <citation type="submission" date="2025-08" db="UniProtKB">
        <authorList>
            <consortium name="Ensembl"/>
        </authorList>
    </citation>
    <scope>IDENTIFICATION</scope>
</reference>
<organism evidence="8 9">
    <name type="scientific">Oryzias melastigma</name>
    <name type="common">Marine medaka</name>
    <dbReference type="NCBI Taxonomy" id="30732"/>
    <lineage>
        <taxon>Eukaryota</taxon>
        <taxon>Metazoa</taxon>
        <taxon>Chordata</taxon>
        <taxon>Craniata</taxon>
        <taxon>Vertebrata</taxon>
        <taxon>Euteleostomi</taxon>
        <taxon>Actinopterygii</taxon>
        <taxon>Neopterygii</taxon>
        <taxon>Teleostei</taxon>
        <taxon>Neoteleostei</taxon>
        <taxon>Acanthomorphata</taxon>
        <taxon>Ovalentaria</taxon>
        <taxon>Atherinomorphae</taxon>
        <taxon>Beloniformes</taxon>
        <taxon>Adrianichthyidae</taxon>
        <taxon>Oryziinae</taxon>
        <taxon>Oryzias</taxon>
    </lineage>
</organism>
<evidence type="ECO:0000256" key="3">
    <source>
        <dbReference type="ARBA" id="ARBA00023136"/>
    </source>
</evidence>
<dbReference type="InterPro" id="IPR036179">
    <property type="entry name" value="Ig-like_dom_sf"/>
</dbReference>
<dbReference type="PANTHER" id="PTHR24100:SF151">
    <property type="entry name" value="ICOS LIGAND"/>
    <property type="match status" value="1"/>
</dbReference>
<dbReference type="Pfam" id="PF07686">
    <property type="entry name" value="V-set"/>
    <property type="match status" value="1"/>
</dbReference>
<dbReference type="FunFam" id="2.60.40.10:FF:000142">
    <property type="entry name" value="V-set domain-containing T-cell activation inhibitor 1"/>
    <property type="match status" value="1"/>
</dbReference>
<evidence type="ECO:0000256" key="1">
    <source>
        <dbReference type="ARBA" id="ARBA00004370"/>
    </source>
</evidence>
<reference evidence="8" key="2">
    <citation type="submission" date="2025-09" db="UniProtKB">
        <authorList>
            <consortium name="Ensembl"/>
        </authorList>
    </citation>
    <scope>IDENTIFICATION</scope>
</reference>
<dbReference type="AlphaFoldDB" id="A0A3B3CUY9"/>
<dbReference type="PANTHER" id="PTHR24100">
    <property type="entry name" value="BUTYROPHILIN"/>
    <property type="match status" value="1"/>
</dbReference>
<dbReference type="Gene3D" id="2.60.40.10">
    <property type="entry name" value="Immunoglobulins"/>
    <property type="match status" value="1"/>
</dbReference>
<proteinExistence type="predicted"/>
<evidence type="ECO:0000256" key="4">
    <source>
        <dbReference type="ARBA" id="ARBA00023157"/>
    </source>
</evidence>
<evidence type="ECO:0000313" key="9">
    <source>
        <dbReference type="Proteomes" id="UP000261560"/>
    </source>
</evidence>
<feature type="domain" description="Ig-like" evidence="7">
    <location>
        <begin position="27"/>
        <end position="151"/>
    </location>
</feature>
<dbReference type="SMART" id="SM00409">
    <property type="entry name" value="IG"/>
    <property type="match status" value="1"/>
</dbReference>
<evidence type="ECO:0000313" key="8">
    <source>
        <dbReference type="Ensembl" id="ENSOMEP00000021165.1"/>
    </source>
</evidence>
<keyword evidence="3" id="KW-0472">Membrane</keyword>
<keyword evidence="9" id="KW-1185">Reference proteome</keyword>
<dbReference type="InterPro" id="IPR013783">
    <property type="entry name" value="Ig-like_fold"/>
</dbReference>
<dbReference type="InterPro" id="IPR007110">
    <property type="entry name" value="Ig-like_dom"/>
</dbReference>
<accession>A0A3B3CUY9</accession>
<evidence type="ECO:0000256" key="6">
    <source>
        <dbReference type="ARBA" id="ARBA00023319"/>
    </source>
</evidence>
<dbReference type="GO" id="GO:0001817">
    <property type="term" value="P:regulation of cytokine production"/>
    <property type="evidence" value="ECO:0007669"/>
    <property type="project" value="TreeGrafter"/>
</dbReference>
<evidence type="ECO:0000259" key="7">
    <source>
        <dbReference type="PROSITE" id="PS50835"/>
    </source>
</evidence>
<dbReference type="GO" id="GO:0009897">
    <property type="term" value="C:external side of plasma membrane"/>
    <property type="evidence" value="ECO:0007669"/>
    <property type="project" value="TreeGrafter"/>
</dbReference>
<dbReference type="GO" id="GO:0050852">
    <property type="term" value="P:T cell receptor signaling pathway"/>
    <property type="evidence" value="ECO:0007669"/>
    <property type="project" value="TreeGrafter"/>
</dbReference>
<dbReference type="GO" id="GO:1903037">
    <property type="term" value="P:regulation of leukocyte cell-cell adhesion"/>
    <property type="evidence" value="ECO:0007669"/>
    <property type="project" value="UniProtKB-ARBA"/>
</dbReference>
<name>A0A3B3CUY9_ORYME</name>
<protein>
    <recommendedName>
        <fullName evidence="7">Ig-like domain-containing protein</fullName>
    </recommendedName>
</protein>
<sequence length="235" mass="26552">MKYCFFLTAPFIKCFTSTTKSQTLLFPGESRLIGSDDPIMVAPGTDVILPCHLEFEMDLVNKTIEWSRLGLETEPGKQKSWKTYVFLYRRGIQITAMMMQSYIQRTSMFDDRLRRGDMSLKIMNVTFEDNGTYECSLPRRQQQAKVQLVVSEFQFSSVGDLKISFSPLTAKPNGGKHLEKIHPSIHLLIRFVPFGVAGCRSLTRLLKGEGGVHPGQVSSLSQGLNHTPIHSHIHT</sequence>
<dbReference type="InterPro" id="IPR050504">
    <property type="entry name" value="IgSF_BTN/MOG"/>
</dbReference>
<dbReference type="InterPro" id="IPR013106">
    <property type="entry name" value="Ig_V-set"/>
</dbReference>
<evidence type="ECO:0000256" key="5">
    <source>
        <dbReference type="ARBA" id="ARBA00023180"/>
    </source>
</evidence>
<keyword evidence="5" id="KW-0325">Glycoprotein</keyword>